<dbReference type="Gene3D" id="3.40.80.10">
    <property type="entry name" value="Peptidoglycan recognition protein-like"/>
    <property type="match status" value="1"/>
</dbReference>
<dbReference type="SUPFAM" id="SSF55846">
    <property type="entry name" value="N-acetylmuramoyl-L-alanine amidase-like"/>
    <property type="match status" value="1"/>
</dbReference>
<dbReference type="SMART" id="SM00644">
    <property type="entry name" value="Ami_2"/>
    <property type="match status" value="1"/>
</dbReference>
<dbReference type="AlphaFoldDB" id="E7GFM0"/>
<dbReference type="HOGENOM" id="CLU_047675_0_2_9"/>
<dbReference type="GeneID" id="78229632"/>
<dbReference type="GO" id="GO:0009254">
    <property type="term" value="P:peptidoglycan turnover"/>
    <property type="evidence" value="ECO:0007669"/>
    <property type="project" value="TreeGrafter"/>
</dbReference>
<dbReference type="Proteomes" id="UP000003157">
    <property type="component" value="Unassembled WGS sequence"/>
</dbReference>
<dbReference type="EC" id="3.5.1.28" evidence="2"/>
<organism evidence="7 8">
    <name type="scientific">Coprobacillus cateniformis</name>
    <dbReference type="NCBI Taxonomy" id="100884"/>
    <lineage>
        <taxon>Bacteria</taxon>
        <taxon>Bacillati</taxon>
        <taxon>Bacillota</taxon>
        <taxon>Erysipelotrichia</taxon>
        <taxon>Erysipelotrichales</taxon>
        <taxon>Coprobacillaceae</taxon>
        <taxon>Coprobacillus</taxon>
    </lineage>
</organism>
<evidence type="ECO:0000256" key="3">
    <source>
        <dbReference type="ARBA" id="ARBA00022801"/>
    </source>
</evidence>
<dbReference type="eggNOG" id="COG5632">
    <property type="taxonomic scope" value="Bacteria"/>
</dbReference>
<dbReference type="PANTHER" id="PTHR30417:SF1">
    <property type="entry name" value="N-ACETYLMURAMOYL-L-ALANINE AMIDASE AMID"/>
    <property type="match status" value="1"/>
</dbReference>
<keyword evidence="5" id="KW-1133">Transmembrane helix</keyword>
<keyword evidence="3" id="KW-0378">Hydrolase</keyword>
<keyword evidence="5" id="KW-0812">Transmembrane</keyword>
<name>E7GFM0_9FIRM</name>
<proteinExistence type="predicted"/>
<keyword evidence="8" id="KW-1185">Reference proteome</keyword>
<dbReference type="GO" id="GO:0009253">
    <property type="term" value="P:peptidoglycan catabolic process"/>
    <property type="evidence" value="ECO:0007669"/>
    <property type="project" value="InterPro"/>
</dbReference>
<sequence>MARKRKRLKKGVIFCIVLILFCGLGFGYYKFIYNHNDIETYTADGLSIQHDFLTVNPYSRSGKSLGRVKGIVIHYTGNPGSTAKGNRNYFEALKDKHTTSVSSHFIVGLKGEIIQCIPLNEIAYASNNRNKDTISIETCHPDESGKFNQETYQSLQKLVRSLMDTYDLDKEDVIRHYDVTGKICPKYFVDHEDAWQIFLNSL</sequence>
<dbReference type="PANTHER" id="PTHR30417">
    <property type="entry name" value="N-ACETYLMURAMOYL-L-ALANINE AMIDASE AMID"/>
    <property type="match status" value="1"/>
</dbReference>
<accession>E7GFM0</accession>
<protein>
    <recommendedName>
        <fullName evidence="2">N-acetylmuramoyl-L-alanine amidase</fullName>
        <ecNumber evidence="2">3.5.1.28</ecNumber>
    </recommendedName>
</protein>
<reference evidence="7 8" key="1">
    <citation type="submission" date="2010-12" db="EMBL/GenBank/DDBJ databases">
        <title>The Genome Sequence of Coprobacillus sp. strain 29_1.</title>
        <authorList>
            <consortium name="The Broad Institute Genome Sequencing Platform"/>
            <person name="Earl A."/>
            <person name="Ward D."/>
            <person name="Feldgarden M."/>
            <person name="Gevers D."/>
            <person name="Daigneault M."/>
            <person name="Sibley C.D."/>
            <person name="White A."/>
            <person name="Strauss J."/>
            <person name="Allen-Vercoe E."/>
            <person name="Young S.K."/>
            <person name="Zeng Q."/>
            <person name="Gargeya S."/>
            <person name="Fitzgerald M."/>
            <person name="Haas B."/>
            <person name="Abouelleil A."/>
            <person name="Alvarado L."/>
            <person name="Arachchi H.M."/>
            <person name="Berlin A."/>
            <person name="Brown A."/>
            <person name="Chapman S.B."/>
            <person name="Chen Z."/>
            <person name="Dunbar C."/>
            <person name="Freedman E."/>
            <person name="Gearin G."/>
            <person name="Gellesch M."/>
            <person name="Goldberg J."/>
            <person name="Griggs A."/>
            <person name="Gujja S."/>
            <person name="Heilman E."/>
            <person name="Heiman D."/>
            <person name="Howarth C."/>
            <person name="Larson L."/>
            <person name="Lui A."/>
            <person name="MacDonald P.J.P."/>
            <person name="Mehta T."/>
            <person name="Montmayeur A."/>
            <person name="Murphy C."/>
            <person name="Neiman D."/>
            <person name="Pearson M."/>
            <person name="Priest M."/>
            <person name="Roberts A."/>
            <person name="Saif S."/>
            <person name="Shea T."/>
            <person name="Shenoy N."/>
            <person name="Sisk P."/>
            <person name="Stolte C."/>
            <person name="Sykes S."/>
            <person name="White J."/>
            <person name="Yandava C."/>
            <person name="Nusbaum C."/>
            <person name="Birren B."/>
        </authorList>
    </citation>
    <scope>NUCLEOTIDE SEQUENCE [LARGE SCALE GENOMIC DNA]</scope>
    <source>
        <strain evidence="7 8">29_1</strain>
    </source>
</reference>
<evidence type="ECO:0000313" key="7">
    <source>
        <dbReference type="EMBL" id="EFW03176.1"/>
    </source>
</evidence>
<dbReference type="GO" id="GO:0071555">
    <property type="term" value="P:cell wall organization"/>
    <property type="evidence" value="ECO:0007669"/>
    <property type="project" value="UniProtKB-KW"/>
</dbReference>
<evidence type="ECO:0000256" key="4">
    <source>
        <dbReference type="ARBA" id="ARBA00023316"/>
    </source>
</evidence>
<dbReference type="STRING" id="100884.GCA_000269565_01767"/>
<comment type="caution">
    <text evidence="7">The sequence shown here is derived from an EMBL/GenBank/DDBJ whole genome shotgun (WGS) entry which is preliminary data.</text>
</comment>
<comment type="catalytic activity">
    <reaction evidence="1">
        <text>Hydrolyzes the link between N-acetylmuramoyl residues and L-amino acid residues in certain cell-wall glycopeptides.</text>
        <dbReference type="EC" id="3.5.1.28"/>
    </reaction>
</comment>
<keyword evidence="4" id="KW-0961">Cell wall biogenesis/degradation</keyword>
<evidence type="ECO:0000256" key="1">
    <source>
        <dbReference type="ARBA" id="ARBA00001561"/>
    </source>
</evidence>
<dbReference type="Pfam" id="PF01510">
    <property type="entry name" value="Amidase_2"/>
    <property type="match status" value="1"/>
</dbReference>
<dbReference type="OrthoDB" id="9794294at2"/>
<evidence type="ECO:0000256" key="2">
    <source>
        <dbReference type="ARBA" id="ARBA00011901"/>
    </source>
</evidence>
<dbReference type="GO" id="GO:0008745">
    <property type="term" value="F:N-acetylmuramoyl-L-alanine amidase activity"/>
    <property type="evidence" value="ECO:0007669"/>
    <property type="project" value="UniProtKB-EC"/>
</dbReference>
<dbReference type="InterPro" id="IPR002502">
    <property type="entry name" value="Amidase_domain"/>
</dbReference>
<evidence type="ECO:0000313" key="8">
    <source>
        <dbReference type="Proteomes" id="UP000003157"/>
    </source>
</evidence>
<dbReference type="EMBL" id="ADKX01000050">
    <property type="protein sequence ID" value="EFW03176.1"/>
    <property type="molecule type" value="Genomic_DNA"/>
</dbReference>
<dbReference type="InterPro" id="IPR051206">
    <property type="entry name" value="NAMLAA_amidase_2"/>
</dbReference>
<keyword evidence="5" id="KW-0472">Membrane</keyword>
<evidence type="ECO:0000259" key="6">
    <source>
        <dbReference type="SMART" id="SM00644"/>
    </source>
</evidence>
<feature type="domain" description="N-acetylmuramoyl-L-alanine amidase" evidence="6">
    <location>
        <begin position="56"/>
        <end position="197"/>
    </location>
</feature>
<dbReference type="CDD" id="cd06583">
    <property type="entry name" value="PGRP"/>
    <property type="match status" value="1"/>
</dbReference>
<dbReference type="InterPro" id="IPR036505">
    <property type="entry name" value="Amidase/PGRP_sf"/>
</dbReference>
<evidence type="ECO:0000256" key="5">
    <source>
        <dbReference type="SAM" id="Phobius"/>
    </source>
</evidence>
<gene>
    <name evidence="7" type="ORF">HMPREF9488_03563</name>
</gene>
<feature type="transmembrane region" description="Helical" evidence="5">
    <location>
        <begin position="12"/>
        <end position="29"/>
    </location>
</feature>
<dbReference type="RefSeq" id="WP_008790645.1">
    <property type="nucleotide sequence ID" value="NZ_AKCB01000001.1"/>
</dbReference>